<evidence type="ECO:0000256" key="1">
    <source>
        <dbReference type="SAM" id="SignalP"/>
    </source>
</evidence>
<comment type="caution">
    <text evidence="2">The sequence shown here is derived from an EMBL/GenBank/DDBJ whole genome shotgun (WGS) entry which is preliminary data.</text>
</comment>
<evidence type="ECO:0000313" key="3">
    <source>
        <dbReference type="Proteomes" id="UP000619293"/>
    </source>
</evidence>
<dbReference type="Proteomes" id="UP000619293">
    <property type="component" value="Unassembled WGS sequence"/>
</dbReference>
<protein>
    <recommendedName>
        <fullName evidence="4">Peptidoglycan binding domain-containing protein</fullName>
    </recommendedName>
</protein>
<gene>
    <name evidence="2" type="ORF">Cch02nite_55820</name>
</gene>
<sequence>MRQVLTAAVVAGAAVAGVAAPVQAAEPTCNSYGRALLEHQEDGIYVPLYNNNETCKLTPGDTNNGVLGLQKNLNRCARVFINNSGWTDLQFSTLSEDRDFGPNTKAALIKAQKAINRELGVGIATDGGYGPQTRKWLEYFDVDGGCGQLAGQP</sequence>
<accession>A0A8J3K3C5</accession>
<feature type="signal peptide" evidence="1">
    <location>
        <begin position="1"/>
        <end position="24"/>
    </location>
</feature>
<evidence type="ECO:0008006" key="4">
    <source>
        <dbReference type="Google" id="ProtNLM"/>
    </source>
</evidence>
<dbReference type="InterPro" id="IPR036365">
    <property type="entry name" value="PGBD-like_sf"/>
</dbReference>
<evidence type="ECO:0000313" key="2">
    <source>
        <dbReference type="EMBL" id="GIF92138.1"/>
    </source>
</evidence>
<dbReference type="Gene3D" id="1.10.101.10">
    <property type="entry name" value="PGBD-like superfamily/PGBD"/>
    <property type="match status" value="1"/>
</dbReference>
<proteinExistence type="predicted"/>
<feature type="chain" id="PRO_5035226054" description="Peptidoglycan binding domain-containing protein" evidence="1">
    <location>
        <begin position="25"/>
        <end position="153"/>
    </location>
</feature>
<dbReference type="InterPro" id="IPR036366">
    <property type="entry name" value="PGBDSf"/>
</dbReference>
<dbReference type="SUPFAM" id="SSF47090">
    <property type="entry name" value="PGBD-like"/>
    <property type="match status" value="1"/>
</dbReference>
<dbReference type="AlphaFoldDB" id="A0A8J3K3C5"/>
<keyword evidence="3" id="KW-1185">Reference proteome</keyword>
<reference evidence="2 3" key="1">
    <citation type="submission" date="2021-01" db="EMBL/GenBank/DDBJ databases">
        <title>Whole genome shotgun sequence of Catellatospora chokoriensis NBRC 107358.</title>
        <authorList>
            <person name="Komaki H."/>
            <person name="Tamura T."/>
        </authorList>
    </citation>
    <scope>NUCLEOTIDE SEQUENCE [LARGE SCALE GENOMIC DNA]</scope>
    <source>
        <strain evidence="2 3">NBRC 107358</strain>
    </source>
</reference>
<keyword evidence="1" id="KW-0732">Signal</keyword>
<name>A0A8J3K3C5_9ACTN</name>
<organism evidence="2 3">
    <name type="scientific">Catellatospora chokoriensis</name>
    <dbReference type="NCBI Taxonomy" id="310353"/>
    <lineage>
        <taxon>Bacteria</taxon>
        <taxon>Bacillati</taxon>
        <taxon>Actinomycetota</taxon>
        <taxon>Actinomycetes</taxon>
        <taxon>Micromonosporales</taxon>
        <taxon>Micromonosporaceae</taxon>
        <taxon>Catellatospora</taxon>
    </lineage>
</organism>
<dbReference type="EMBL" id="BONG01000041">
    <property type="protein sequence ID" value="GIF92138.1"/>
    <property type="molecule type" value="Genomic_DNA"/>
</dbReference>